<keyword evidence="4 6" id="KW-1133">Transmembrane helix</keyword>
<dbReference type="SUPFAM" id="SSF103473">
    <property type="entry name" value="MFS general substrate transporter"/>
    <property type="match status" value="1"/>
</dbReference>
<evidence type="ECO:0000256" key="2">
    <source>
        <dbReference type="ARBA" id="ARBA00022448"/>
    </source>
</evidence>
<feature type="transmembrane region" description="Helical" evidence="6">
    <location>
        <begin position="285"/>
        <end position="309"/>
    </location>
</feature>
<evidence type="ECO:0000256" key="3">
    <source>
        <dbReference type="ARBA" id="ARBA00022692"/>
    </source>
</evidence>
<keyword evidence="8" id="KW-1185">Reference proteome</keyword>
<dbReference type="InterPro" id="IPR011701">
    <property type="entry name" value="MFS"/>
</dbReference>
<comment type="caution">
    <text evidence="7">The sequence shown here is derived from an EMBL/GenBank/DDBJ whole genome shotgun (WGS) entry which is preliminary data.</text>
</comment>
<keyword evidence="2" id="KW-0813">Transport</keyword>
<feature type="transmembrane region" description="Helical" evidence="6">
    <location>
        <begin position="98"/>
        <end position="118"/>
    </location>
</feature>
<keyword evidence="5 6" id="KW-0472">Membrane</keyword>
<dbReference type="InterPro" id="IPR036259">
    <property type="entry name" value="MFS_trans_sf"/>
</dbReference>
<dbReference type="Gene3D" id="1.20.1250.20">
    <property type="entry name" value="MFS general substrate transporter like domains"/>
    <property type="match status" value="1"/>
</dbReference>
<feature type="transmembrane region" description="Helical" evidence="6">
    <location>
        <begin position="65"/>
        <end position="86"/>
    </location>
</feature>
<dbReference type="GO" id="GO:0005765">
    <property type="term" value="C:lysosomal membrane"/>
    <property type="evidence" value="ECO:0007669"/>
    <property type="project" value="TreeGrafter"/>
</dbReference>
<dbReference type="Proteomes" id="UP001176961">
    <property type="component" value="Unassembled WGS sequence"/>
</dbReference>
<dbReference type="PANTHER" id="PTHR23510">
    <property type="entry name" value="INNER MEMBRANE TRANSPORT PROTEIN YAJR"/>
    <property type="match status" value="1"/>
</dbReference>
<dbReference type="AlphaFoldDB" id="A0AA36MA77"/>
<evidence type="ECO:0000313" key="8">
    <source>
        <dbReference type="Proteomes" id="UP001176961"/>
    </source>
</evidence>
<evidence type="ECO:0000256" key="4">
    <source>
        <dbReference type="ARBA" id="ARBA00022989"/>
    </source>
</evidence>
<feature type="transmembrane region" description="Helical" evidence="6">
    <location>
        <begin position="243"/>
        <end position="265"/>
    </location>
</feature>
<proteinExistence type="predicted"/>
<evidence type="ECO:0000313" key="7">
    <source>
        <dbReference type="EMBL" id="CAJ0605299.1"/>
    </source>
</evidence>
<protein>
    <submittedName>
        <fullName evidence="7">Uncharacterized protein</fullName>
    </submittedName>
</protein>
<feature type="transmembrane region" description="Helical" evidence="6">
    <location>
        <begin position="200"/>
        <end position="222"/>
    </location>
</feature>
<feature type="transmembrane region" description="Helical" evidence="6">
    <location>
        <begin position="124"/>
        <end position="147"/>
    </location>
</feature>
<dbReference type="InterPro" id="IPR051068">
    <property type="entry name" value="MFS_Domain-Containing_Protein"/>
</dbReference>
<comment type="subcellular location">
    <subcellularLocation>
        <location evidence="1">Endomembrane system</location>
        <topology evidence="1">Multi-pass membrane protein</topology>
    </subcellularLocation>
</comment>
<dbReference type="GO" id="GO:0022857">
    <property type="term" value="F:transmembrane transporter activity"/>
    <property type="evidence" value="ECO:0007669"/>
    <property type="project" value="InterPro"/>
</dbReference>
<dbReference type="Pfam" id="PF07690">
    <property type="entry name" value="MFS_1"/>
    <property type="match status" value="1"/>
</dbReference>
<feature type="transmembrane region" description="Helical" evidence="6">
    <location>
        <begin position="28"/>
        <end position="53"/>
    </location>
</feature>
<gene>
    <name evidence="7" type="ORF">CYNAS_LOCUS17282</name>
</gene>
<organism evidence="7 8">
    <name type="scientific">Cylicocyclus nassatus</name>
    <name type="common">Nematode worm</name>
    <dbReference type="NCBI Taxonomy" id="53992"/>
    <lineage>
        <taxon>Eukaryota</taxon>
        <taxon>Metazoa</taxon>
        <taxon>Ecdysozoa</taxon>
        <taxon>Nematoda</taxon>
        <taxon>Chromadorea</taxon>
        <taxon>Rhabditida</taxon>
        <taxon>Rhabditina</taxon>
        <taxon>Rhabditomorpha</taxon>
        <taxon>Strongyloidea</taxon>
        <taxon>Strongylidae</taxon>
        <taxon>Cylicocyclus</taxon>
    </lineage>
</organism>
<evidence type="ECO:0000256" key="6">
    <source>
        <dbReference type="SAM" id="Phobius"/>
    </source>
</evidence>
<sequence length="314" mass="34305">MTEKKDYANSNSHHVQQLSEIKTPWKSIYVIGACSLAQSAQFSIFISSMWPYLKTLDPDATETQFGFIMTLYSLASCISAPCLGYWSNRIEQVEIPLLVSFCFMVIGNALYLSLSFATPSCAGVVMLAAKFIQGLGEGNTSLLRAYVSASSSKVDRSRALACVSGGTAIGYLIGSAFQLFFTPLGAKGVDLLPFYRIHIYNAPALFSFTISIAGLFIVYFFLEENYDVLESDAAKMTKELPSPCLIAVLICIVTRFAQIFATSTISTLGSAFSMLMFDFDYEQSVAINTVAQLAGGIIGATLNIFFIFFNLSSW</sequence>
<reference evidence="7" key="1">
    <citation type="submission" date="2023-07" db="EMBL/GenBank/DDBJ databases">
        <authorList>
            <consortium name="CYATHOMIX"/>
        </authorList>
    </citation>
    <scope>NUCLEOTIDE SEQUENCE</scope>
    <source>
        <strain evidence="7">N/A</strain>
    </source>
</reference>
<dbReference type="PANTHER" id="PTHR23510:SF3">
    <property type="entry name" value="MAJOR FACILITATOR SUPERFAMILY DOMAIN-CONTAINING PROTEIN 8"/>
    <property type="match status" value="1"/>
</dbReference>
<accession>A0AA36MA77</accession>
<evidence type="ECO:0000256" key="1">
    <source>
        <dbReference type="ARBA" id="ARBA00004127"/>
    </source>
</evidence>
<keyword evidence="3 6" id="KW-0812">Transmembrane</keyword>
<feature type="transmembrane region" description="Helical" evidence="6">
    <location>
        <begin position="159"/>
        <end position="180"/>
    </location>
</feature>
<dbReference type="GO" id="GO:0012505">
    <property type="term" value="C:endomembrane system"/>
    <property type="evidence" value="ECO:0007669"/>
    <property type="project" value="UniProtKB-SubCell"/>
</dbReference>
<dbReference type="EMBL" id="CATQJL010000316">
    <property type="protein sequence ID" value="CAJ0605299.1"/>
    <property type="molecule type" value="Genomic_DNA"/>
</dbReference>
<name>A0AA36MA77_CYLNA</name>
<evidence type="ECO:0000256" key="5">
    <source>
        <dbReference type="ARBA" id="ARBA00023136"/>
    </source>
</evidence>